<comment type="caution">
    <text evidence="5">The sequence shown here is derived from an EMBL/GenBank/DDBJ whole genome shotgun (WGS) entry which is preliminary data.</text>
</comment>
<dbReference type="PANTHER" id="PTHR33941">
    <property type="entry name" value="PROPANEDIOL UTILIZATION PROTEIN PDUA"/>
    <property type="match status" value="1"/>
</dbReference>
<accession>A0A2V1H6T3</accession>
<comment type="subcellular location">
    <subcellularLocation>
        <location evidence="1">Bacterial microcompartment</location>
    </subcellularLocation>
</comment>
<sequence length="223" mass="23829">MSQAAGLIETLGYPPAIEAADAAVKSAWVTVESIELAKAGLVTVIVRGDVAAVQAAVAAGSEAAARVGTVVSTHVIPRPSEELCGILWTPGSIANQSASSVSSNVLTQETDLQDAEVQRTKAKQVVIVNTPDIETAQVVEKQSEQVKPEPVENSNVISETTVMDAEQEQPVTDETLRLQKTIKLRQLARNFEDFSMSRNEIKFAKKNQLIEAILAHLSNGNSK</sequence>
<proteinExistence type="inferred from homology"/>
<feature type="domain" description="BMC" evidence="4">
    <location>
        <begin position="4"/>
        <end position="88"/>
    </location>
</feature>
<name>A0A2V1H6T3_9GAMM</name>
<dbReference type="CDD" id="cd07045">
    <property type="entry name" value="BMC_CcmK_like"/>
    <property type="match status" value="1"/>
</dbReference>
<dbReference type="AlphaFoldDB" id="A0A2V1H6T3"/>
<dbReference type="InterPro" id="IPR037233">
    <property type="entry name" value="CcmK-like_sf"/>
</dbReference>
<protein>
    <recommendedName>
        <fullName evidence="4">BMC domain-containing protein</fullName>
    </recommendedName>
</protein>
<evidence type="ECO:0000313" key="6">
    <source>
        <dbReference type="Proteomes" id="UP000244906"/>
    </source>
</evidence>
<dbReference type="PROSITE" id="PS51930">
    <property type="entry name" value="BMC_2"/>
    <property type="match status" value="1"/>
</dbReference>
<dbReference type="Proteomes" id="UP000244906">
    <property type="component" value="Unassembled WGS sequence"/>
</dbReference>
<dbReference type="OrthoDB" id="9812608at2"/>
<keyword evidence="6" id="KW-1185">Reference proteome</keyword>
<dbReference type="EMBL" id="QDDL01000001">
    <property type="protein sequence ID" value="PVZ72485.1"/>
    <property type="molecule type" value="Genomic_DNA"/>
</dbReference>
<dbReference type="PANTHER" id="PTHR33941:SF13">
    <property type="entry name" value="CARBOXYSOME SHELL PROTEIN CCMK4"/>
    <property type="match status" value="1"/>
</dbReference>
<reference evidence="5 6" key="1">
    <citation type="submission" date="2018-04" db="EMBL/GenBank/DDBJ databases">
        <title>Thalassorhabdus spongiae gen. nov., sp. nov., isolated from a marine sponge in South-West Iceland.</title>
        <authorList>
            <person name="Knobloch S."/>
            <person name="Daussin A."/>
            <person name="Johannsson R."/>
            <person name="Marteinsson V.T."/>
        </authorList>
    </citation>
    <scope>NUCLEOTIDE SEQUENCE [LARGE SCALE GENOMIC DNA]</scope>
    <source>
        <strain evidence="5 6">Hp12</strain>
    </source>
</reference>
<keyword evidence="2" id="KW-1283">Bacterial microcompartment</keyword>
<dbReference type="Gene3D" id="3.30.70.1710">
    <property type="match status" value="1"/>
</dbReference>
<evidence type="ECO:0000256" key="2">
    <source>
        <dbReference type="ARBA" id="ARBA00024446"/>
    </source>
</evidence>
<dbReference type="GO" id="GO:0031469">
    <property type="term" value="C:bacterial microcompartment"/>
    <property type="evidence" value="ECO:0007669"/>
    <property type="project" value="UniProtKB-SubCell"/>
</dbReference>
<dbReference type="InterPro" id="IPR050575">
    <property type="entry name" value="BMC_shell"/>
</dbReference>
<evidence type="ECO:0000313" key="5">
    <source>
        <dbReference type="EMBL" id="PVZ72485.1"/>
    </source>
</evidence>
<gene>
    <name evidence="5" type="ORF">DC094_05645</name>
</gene>
<dbReference type="SUPFAM" id="SSF143414">
    <property type="entry name" value="CcmK-like"/>
    <property type="match status" value="1"/>
</dbReference>
<dbReference type="InterPro" id="IPR044872">
    <property type="entry name" value="CcmK/CsoS1_BMC"/>
</dbReference>
<dbReference type="SMART" id="SM00877">
    <property type="entry name" value="BMC"/>
    <property type="match status" value="1"/>
</dbReference>
<dbReference type="RefSeq" id="WP_116686071.1">
    <property type="nucleotide sequence ID" value="NZ_QDDL01000001.1"/>
</dbReference>
<evidence type="ECO:0000256" key="1">
    <source>
        <dbReference type="ARBA" id="ARBA00024322"/>
    </source>
</evidence>
<dbReference type="InterPro" id="IPR000249">
    <property type="entry name" value="BMC_dom"/>
</dbReference>
<organism evidence="5 6">
    <name type="scientific">Pelagibaculum spongiae</name>
    <dbReference type="NCBI Taxonomy" id="2080658"/>
    <lineage>
        <taxon>Bacteria</taxon>
        <taxon>Pseudomonadati</taxon>
        <taxon>Pseudomonadota</taxon>
        <taxon>Gammaproteobacteria</taxon>
        <taxon>Oceanospirillales</taxon>
        <taxon>Pelagibaculum</taxon>
    </lineage>
</organism>
<dbReference type="Pfam" id="PF00936">
    <property type="entry name" value="BMC"/>
    <property type="match status" value="1"/>
</dbReference>
<evidence type="ECO:0000259" key="4">
    <source>
        <dbReference type="PROSITE" id="PS51930"/>
    </source>
</evidence>
<comment type="similarity">
    <text evidence="3">Belongs to the bacterial microcompartments protein family.</text>
</comment>
<evidence type="ECO:0000256" key="3">
    <source>
        <dbReference type="PROSITE-ProRule" id="PRU01278"/>
    </source>
</evidence>